<feature type="compositionally biased region" description="Low complexity" evidence="1">
    <location>
        <begin position="133"/>
        <end position="143"/>
    </location>
</feature>
<evidence type="ECO:0000256" key="1">
    <source>
        <dbReference type="SAM" id="MobiDB-lite"/>
    </source>
</evidence>
<dbReference type="InterPro" id="IPR036388">
    <property type="entry name" value="WH-like_DNA-bd_sf"/>
</dbReference>
<name>A0AB35FXM1_LEUGE</name>
<protein>
    <submittedName>
        <fullName evidence="2">Helix-turn-helix domain-containing protein</fullName>
    </submittedName>
</protein>
<dbReference type="Proteomes" id="UP000727071">
    <property type="component" value="Unassembled WGS sequence"/>
</dbReference>
<reference evidence="2" key="1">
    <citation type="submission" date="2021-05" db="EMBL/GenBank/DDBJ databases">
        <title>Pangenome of Leuconostoc gelidum warrants species status for Leuconostoc gelidum subsp. gasicomitatum.</title>
        <authorList>
            <person name="Johansson P."/>
            <person name="Sade E."/>
            <person name="Hultman J."/>
            <person name="Auvinen P."/>
            <person name="Bjorkroth J."/>
        </authorList>
    </citation>
    <scope>NUCLEOTIDE SEQUENCE</scope>
    <source>
        <strain evidence="2">C220d</strain>
    </source>
</reference>
<dbReference type="Gene3D" id="1.10.10.10">
    <property type="entry name" value="Winged helix-like DNA-binding domain superfamily/Winged helix DNA-binding domain"/>
    <property type="match status" value="1"/>
</dbReference>
<dbReference type="AlphaFoldDB" id="A0AB35FXM1"/>
<dbReference type="EMBL" id="JAHBFV010000006">
    <property type="protein sequence ID" value="MBZ6015421.1"/>
    <property type="molecule type" value="Genomic_DNA"/>
</dbReference>
<feature type="region of interest" description="Disordered" evidence="1">
    <location>
        <begin position="119"/>
        <end position="159"/>
    </location>
</feature>
<comment type="caution">
    <text evidence="2">The sequence shown here is derived from an EMBL/GenBank/DDBJ whole genome shotgun (WGS) entry which is preliminary data.</text>
</comment>
<evidence type="ECO:0000313" key="2">
    <source>
        <dbReference type="EMBL" id="MBZ6015421.1"/>
    </source>
</evidence>
<organism evidence="2 3">
    <name type="scientific">Leuconostoc gelidum subsp. gelidum</name>
    <dbReference type="NCBI Taxonomy" id="1607839"/>
    <lineage>
        <taxon>Bacteria</taxon>
        <taxon>Bacillati</taxon>
        <taxon>Bacillota</taxon>
        <taxon>Bacilli</taxon>
        <taxon>Lactobacillales</taxon>
        <taxon>Lactobacillaceae</taxon>
        <taxon>Leuconostoc</taxon>
        <taxon>Leuconostoc gelidum group</taxon>
    </lineage>
</organism>
<dbReference type="RefSeq" id="WP_089896423.1">
    <property type="nucleotide sequence ID" value="NZ_JAHBFV010000006.1"/>
</dbReference>
<sequence length="372" mass="42317">MADVKYFTQIPAWVDELEDVTDFQVRLLGFIYTLENTVGAAFPSNKMLAKKYHKSVNTVQKALSELYKKGYVISNVKYRDQSLEIEKRYLKTQRPHDLNTTPSGIDGGNLVEQTEVPYMNKRSDPSGTNGVVSKSLSRSLSKSIPPNPQGEIVGKGEFKNQNQINSELPTKSKESEANLLATREAQEEKKLREQKEEVPDMNLKMLRYARLAFGKSDIEMPDTSKGMFAGIVNRNIDWQSFVDVTNYLATKWTPEFIATKPVINYLVNMSKWDARENEAHAAGFNKSKSVVDKQADDEIAQAKRQQAHELQQLANDRYPIIKRLYIDRFGREKIPLPAYHMPAFDNLSAWEKLINGDEGALNHLHEIVESGE</sequence>
<proteinExistence type="predicted"/>
<gene>
    <name evidence="2" type="ORF">KII88_02560</name>
</gene>
<dbReference type="InterPro" id="IPR036390">
    <property type="entry name" value="WH_DNA-bd_sf"/>
</dbReference>
<accession>A0AB35FXM1</accession>
<dbReference type="SUPFAM" id="SSF46785">
    <property type="entry name" value="Winged helix' DNA-binding domain"/>
    <property type="match status" value="1"/>
</dbReference>
<evidence type="ECO:0000313" key="3">
    <source>
        <dbReference type="Proteomes" id="UP000727071"/>
    </source>
</evidence>
<dbReference type="Pfam" id="PF13730">
    <property type="entry name" value="HTH_36"/>
    <property type="match status" value="1"/>
</dbReference>